<evidence type="ECO:0000313" key="1">
    <source>
        <dbReference type="EMBL" id="EUB55011.1"/>
    </source>
</evidence>
<proteinExistence type="predicted"/>
<dbReference type="AlphaFoldDB" id="W6U394"/>
<protein>
    <submittedName>
        <fullName evidence="1">Uncharacterized protein</fullName>
    </submittedName>
</protein>
<keyword evidence="2" id="KW-1185">Reference proteome</keyword>
<sequence length="117" mass="12570">MPTINNLSVRIDWLMKSRATCPFTTLTRVLANSTDATITSTHSSHSPLTSASSTSLNNGLGITAHRLNHHSASDPYSLSLPAKADKAPTKCKSVRMHIACFDVSYFGVKAAQKSPKV</sequence>
<gene>
    <name evidence="1" type="ORF">EGR_10129</name>
</gene>
<dbReference type="KEGG" id="egl:EGR_10129"/>
<dbReference type="EMBL" id="APAU02000192">
    <property type="protein sequence ID" value="EUB55011.1"/>
    <property type="molecule type" value="Genomic_DNA"/>
</dbReference>
<dbReference type="CTD" id="36345844"/>
<dbReference type="GeneID" id="36345844"/>
<reference evidence="1 2" key="1">
    <citation type="journal article" date="2013" name="Nat. Genet.">
        <title>The genome of the hydatid tapeworm Echinococcus granulosus.</title>
        <authorList>
            <person name="Zheng H."/>
            <person name="Zhang W."/>
            <person name="Zhang L."/>
            <person name="Zhang Z."/>
            <person name="Li J."/>
            <person name="Lu G."/>
            <person name="Zhu Y."/>
            <person name="Wang Y."/>
            <person name="Huang Y."/>
            <person name="Liu J."/>
            <person name="Kang H."/>
            <person name="Chen J."/>
            <person name="Wang L."/>
            <person name="Chen A."/>
            <person name="Yu S."/>
            <person name="Gao Z."/>
            <person name="Jin L."/>
            <person name="Gu W."/>
            <person name="Wang Z."/>
            <person name="Zhao L."/>
            <person name="Shi B."/>
            <person name="Wen H."/>
            <person name="Lin R."/>
            <person name="Jones M.K."/>
            <person name="Brejova B."/>
            <person name="Vinar T."/>
            <person name="Zhao G."/>
            <person name="McManus D.P."/>
            <person name="Chen Z."/>
            <person name="Zhou Y."/>
            <person name="Wang S."/>
        </authorList>
    </citation>
    <scope>NUCLEOTIDE SEQUENCE [LARGE SCALE GENOMIC DNA]</scope>
</reference>
<organism evidence="1 2">
    <name type="scientific">Echinococcus granulosus</name>
    <name type="common">Hydatid tapeworm</name>
    <dbReference type="NCBI Taxonomy" id="6210"/>
    <lineage>
        <taxon>Eukaryota</taxon>
        <taxon>Metazoa</taxon>
        <taxon>Spiralia</taxon>
        <taxon>Lophotrochozoa</taxon>
        <taxon>Platyhelminthes</taxon>
        <taxon>Cestoda</taxon>
        <taxon>Eucestoda</taxon>
        <taxon>Cyclophyllidea</taxon>
        <taxon>Taeniidae</taxon>
        <taxon>Echinococcus</taxon>
        <taxon>Echinococcus granulosus group</taxon>
    </lineage>
</organism>
<name>W6U394_ECHGR</name>
<accession>W6U394</accession>
<dbReference type="Proteomes" id="UP000019149">
    <property type="component" value="Unassembled WGS sequence"/>
</dbReference>
<evidence type="ECO:0000313" key="2">
    <source>
        <dbReference type="Proteomes" id="UP000019149"/>
    </source>
</evidence>
<dbReference type="RefSeq" id="XP_024346207.1">
    <property type="nucleotide sequence ID" value="XM_024499378.1"/>
</dbReference>
<comment type="caution">
    <text evidence="1">The sequence shown here is derived from an EMBL/GenBank/DDBJ whole genome shotgun (WGS) entry which is preliminary data.</text>
</comment>